<dbReference type="EC" id="6.3.1.2" evidence="3"/>
<reference evidence="3 4" key="1">
    <citation type="submission" date="2015-03" db="EMBL/GenBank/DDBJ databases">
        <authorList>
            <consortium name="Pathogen Informatics"/>
        </authorList>
    </citation>
    <scope>NUCLEOTIDE SEQUENCE [LARGE SCALE GENOMIC DNA]</scope>
    <source>
        <strain evidence="3 4">C09601061</strain>
    </source>
</reference>
<accession>A0A654U7L5</accession>
<comment type="similarity">
    <text evidence="1">Belongs to the glutamine synthetase family.</text>
</comment>
<evidence type="ECO:0000313" key="4">
    <source>
        <dbReference type="Proteomes" id="UP000046680"/>
    </source>
</evidence>
<sequence length="48" mass="5513">MLFEDSALVREAFGEDVVAHYLNNARVELAAFNAAVTDWERIRGFERL</sequence>
<dbReference type="EMBL" id="CGCX01003351">
    <property type="protein sequence ID" value="CFS20315.1"/>
    <property type="molecule type" value="Genomic_DNA"/>
</dbReference>
<dbReference type="SUPFAM" id="SSF55931">
    <property type="entry name" value="Glutamine synthetase/guanido kinase"/>
    <property type="match status" value="1"/>
</dbReference>
<gene>
    <name evidence="3" type="primary">glnA4</name>
    <name evidence="3" type="ORF">ERS007657_04536</name>
</gene>
<protein>
    <submittedName>
        <fullName evidence="3">Glutamine synthetase</fullName>
        <ecNumber evidence="3">6.3.1.2</ecNumber>
    </submittedName>
</protein>
<evidence type="ECO:0000259" key="2">
    <source>
        <dbReference type="Pfam" id="PF00120"/>
    </source>
</evidence>
<dbReference type="AlphaFoldDB" id="A0A654U7L5"/>
<dbReference type="Proteomes" id="UP000046680">
    <property type="component" value="Unassembled WGS sequence"/>
</dbReference>
<keyword evidence="3" id="KW-0436">Ligase</keyword>
<organism evidence="3 4">
    <name type="scientific">Mycobacterium tuberculosis</name>
    <dbReference type="NCBI Taxonomy" id="1773"/>
    <lineage>
        <taxon>Bacteria</taxon>
        <taxon>Bacillati</taxon>
        <taxon>Actinomycetota</taxon>
        <taxon>Actinomycetes</taxon>
        <taxon>Mycobacteriales</taxon>
        <taxon>Mycobacteriaceae</taxon>
        <taxon>Mycobacterium</taxon>
        <taxon>Mycobacterium tuberculosis complex</taxon>
    </lineage>
</organism>
<name>A0A654U7L5_MYCTX</name>
<dbReference type="Gene3D" id="3.30.590.10">
    <property type="entry name" value="Glutamine synthetase/guanido kinase, catalytic domain"/>
    <property type="match status" value="1"/>
</dbReference>
<evidence type="ECO:0000256" key="1">
    <source>
        <dbReference type="RuleBase" id="RU000384"/>
    </source>
</evidence>
<feature type="domain" description="GS catalytic" evidence="2">
    <location>
        <begin position="3"/>
        <end position="41"/>
    </location>
</feature>
<dbReference type="InterPro" id="IPR008146">
    <property type="entry name" value="Gln_synth_cat_dom"/>
</dbReference>
<dbReference type="Pfam" id="PF00120">
    <property type="entry name" value="Gln-synt_C"/>
    <property type="match status" value="1"/>
</dbReference>
<dbReference type="InterPro" id="IPR014746">
    <property type="entry name" value="Gln_synth/guanido_kin_cat_dom"/>
</dbReference>
<proteinExistence type="inferred from homology"/>
<dbReference type="GO" id="GO:0004356">
    <property type="term" value="F:glutamine synthetase activity"/>
    <property type="evidence" value="ECO:0007669"/>
    <property type="project" value="UniProtKB-EC"/>
</dbReference>
<evidence type="ECO:0000313" key="3">
    <source>
        <dbReference type="EMBL" id="CFS20315.1"/>
    </source>
</evidence>